<dbReference type="GO" id="GO:0005506">
    <property type="term" value="F:iron ion binding"/>
    <property type="evidence" value="ECO:0007669"/>
    <property type="project" value="InterPro"/>
</dbReference>
<evidence type="ECO:0000256" key="1">
    <source>
        <dbReference type="ARBA" id="ARBA00001971"/>
    </source>
</evidence>
<evidence type="ECO:0000256" key="5">
    <source>
        <dbReference type="ARBA" id="ARBA00023004"/>
    </source>
</evidence>
<dbReference type="Gene3D" id="1.10.630.10">
    <property type="entry name" value="Cytochrome P450"/>
    <property type="match status" value="1"/>
</dbReference>
<evidence type="ECO:0000256" key="3">
    <source>
        <dbReference type="ARBA" id="ARBA00022617"/>
    </source>
</evidence>
<dbReference type="InterPro" id="IPR002403">
    <property type="entry name" value="Cyt_P450_E_grp-IV"/>
</dbReference>
<dbReference type="InterPro" id="IPR036396">
    <property type="entry name" value="Cyt_P450_sf"/>
</dbReference>
<comment type="similarity">
    <text evidence="2">Belongs to the cytochrome P450 family.</text>
</comment>
<evidence type="ECO:0000256" key="4">
    <source>
        <dbReference type="ARBA" id="ARBA00022723"/>
    </source>
</evidence>
<dbReference type="Pfam" id="PF00067">
    <property type="entry name" value="p450"/>
    <property type="match status" value="1"/>
</dbReference>
<keyword evidence="5" id="KW-0408">Iron</keyword>
<name>A0A2R6RLV4_9APHY</name>
<dbReference type="SUPFAM" id="SSF48264">
    <property type="entry name" value="Cytochrome P450"/>
    <property type="match status" value="1"/>
</dbReference>
<dbReference type="EMBL" id="MLYV02000224">
    <property type="protein sequence ID" value="PSS31013.1"/>
    <property type="molecule type" value="Genomic_DNA"/>
</dbReference>
<comment type="caution">
    <text evidence="6">The sequence shown here is derived from an EMBL/GenBank/DDBJ whole genome shotgun (WGS) entry which is preliminary data.</text>
</comment>
<keyword evidence="7" id="KW-1185">Reference proteome</keyword>
<dbReference type="PANTHER" id="PTHR24304">
    <property type="entry name" value="CYTOCHROME P450 FAMILY 7"/>
    <property type="match status" value="1"/>
</dbReference>
<dbReference type="PANTHER" id="PTHR24304:SF2">
    <property type="entry name" value="24-HYDROXYCHOLESTEROL 7-ALPHA-HYDROXYLASE"/>
    <property type="match status" value="1"/>
</dbReference>
<sequence length="294" mass="32957">MPTFNEELFSKLHEMAFLGNTKPTSLSQLTHCTIYNAYTRAIFGASFPVSTYQDFDYVDHVVHMLFLPLPSFVSPAHRARARLLRAFADYMKPWKETAGNRDVPNVSQQGNQIIRALVKSGLSDLDNAGLLQAYLWGAITNVVHITFWSIAHLMCDRTALDAVRKDVDETCEREFDDLNTLLGATPAMLHKSGFRLLDSLFKEAGRLHLLPTSVREVSDDVDIPLSSRGGFRAKRGSAVVVDIPAIHGNEEYFPDAESFRVDRFLDGESTKYLYVWGKGEHMVGLLLKDGLSQS</sequence>
<dbReference type="PRINTS" id="PR00465">
    <property type="entry name" value="EP450IV"/>
</dbReference>
<keyword evidence="3" id="KW-0349">Heme</keyword>
<dbReference type="InterPro" id="IPR050529">
    <property type="entry name" value="CYP450_sterol_14alpha_dmase"/>
</dbReference>
<evidence type="ECO:0000256" key="2">
    <source>
        <dbReference type="ARBA" id="ARBA00010617"/>
    </source>
</evidence>
<dbReference type="OrthoDB" id="2797248at2759"/>
<protein>
    <recommendedName>
        <fullName evidence="8">Cytochrome P450</fullName>
    </recommendedName>
</protein>
<dbReference type="GO" id="GO:0016705">
    <property type="term" value="F:oxidoreductase activity, acting on paired donors, with incorporation or reduction of molecular oxygen"/>
    <property type="evidence" value="ECO:0007669"/>
    <property type="project" value="InterPro"/>
</dbReference>
<dbReference type="GO" id="GO:0008395">
    <property type="term" value="F:steroid hydroxylase activity"/>
    <property type="evidence" value="ECO:0007669"/>
    <property type="project" value="TreeGrafter"/>
</dbReference>
<reference evidence="6 7" key="1">
    <citation type="submission" date="2018-02" db="EMBL/GenBank/DDBJ databases">
        <title>Genome sequence of the basidiomycete white-rot fungus Phlebia centrifuga.</title>
        <authorList>
            <person name="Granchi Z."/>
            <person name="Peng M."/>
            <person name="de Vries R.P."/>
            <person name="Hilden K."/>
            <person name="Makela M.R."/>
            <person name="Grigoriev I."/>
            <person name="Riley R."/>
        </authorList>
    </citation>
    <scope>NUCLEOTIDE SEQUENCE [LARGE SCALE GENOMIC DNA]</scope>
    <source>
        <strain evidence="6 7">FBCC195</strain>
    </source>
</reference>
<dbReference type="InterPro" id="IPR001128">
    <property type="entry name" value="Cyt_P450"/>
</dbReference>
<dbReference type="GO" id="GO:0020037">
    <property type="term" value="F:heme binding"/>
    <property type="evidence" value="ECO:0007669"/>
    <property type="project" value="InterPro"/>
</dbReference>
<accession>A0A2R6RLV4</accession>
<comment type="cofactor">
    <cofactor evidence="1">
        <name>heme</name>
        <dbReference type="ChEBI" id="CHEBI:30413"/>
    </cofactor>
</comment>
<dbReference type="Proteomes" id="UP000186601">
    <property type="component" value="Unassembled WGS sequence"/>
</dbReference>
<evidence type="ECO:0000313" key="7">
    <source>
        <dbReference type="Proteomes" id="UP000186601"/>
    </source>
</evidence>
<gene>
    <name evidence="6" type="ORF">PHLCEN_2v2459</name>
</gene>
<dbReference type="STRING" id="98765.A0A2R6RLV4"/>
<proteinExistence type="inferred from homology"/>
<organism evidence="6 7">
    <name type="scientific">Hermanssonia centrifuga</name>
    <dbReference type="NCBI Taxonomy" id="98765"/>
    <lineage>
        <taxon>Eukaryota</taxon>
        <taxon>Fungi</taxon>
        <taxon>Dikarya</taxon>
        <taxon>Basidiomycota</taxon>
        <taxon>Agaricomycotina</taxon>
        <taxon>Agaricomycetes</taxon>
        <taxon>Polyporales</taxon>
        <taxon>Meruliaceae</taxon>
        <taxon>Hermanssonia</taxon>
    </lineage>
</organism>
<evidence type="ECO:0008006" key="8">
    <source>
        <dbReference type="Google" id="ProtNLM"/>
    </source>
</evidence>
<keyword evidence="4" id="KW-0479">Metal-binding</keyword>
<evidence type="ECO:0000313" key="6">
    <source>
        <dbReference type="EMBL" id="PSS31013.1"/>
    </source>
</evidence>
<dbReference type="AlphaFoldDB" id="A0A2R6RLV4"/>